<dbReference type="Proteomes" id="UP000242875">
    <property type="component" value="Unassembled WGS sequence"/>
</dbReference>
<organism evidence="5 6">
    <name type="scientific">Bifiguratus adelaidae</name>
    <dbReference type="NCBI Taxonomy" id="1938954"/>
    <lineage>
        <taxon>Eukaryota</taxon>
        <taxon>Fungi</taxon>
        <taxon>Fungi incertae sedis</taxon>
        <taxon>Mucoromycota</taxon>
        <taxon>Mucoromycotina</taxon>
        <taxon>Endogonomycetes</taxon>
        <taxon>Endogonales</taxon>
        <taxon>Endogonales incertae sedis</taxon>
        <taxon>Bifiguratus</taxon>
    </lineage>
</organism>
<dbReference type="EMBL" id="MVBO01000124">
    <property type="protein sequence ID" value="OZJ02808.1"/>
    <property type="molecule type" value="Genomic_DNA"/>
</dbReference>
<dbReference type="InterPro" id="IPR025183">
    <property type="entry name" value="DUF4110"/>
</dbReference>
<dbReference type="InterPro" id="IPR036291">
    <property type="entry name" value="NAD(P)-bd_dom_sf"/>
</dbReference>
<dbReference type="PANTHER" id="PTHR46063:SF1">
    <property type="entry name" value="KELCH DOMAIN-CONTAINING PROTEIN 4"/>
    <property type="match status" value="1"/>
</dbReference>
<accession>A0A261XWV7</accession>
<proteinExistence type="predicted"/>
<dbReference type="Gene3D" id="3.40.50.720">
    <property type="entry name" value="NAD(P)-binding Rossmann-like Domain"/>
    <property type="match status" value="1"/>
</dbReference>
<feature type="coiled-coil region" evidence="2">
    <location>
        <begin position="908"/>
        <end position="935"/>
    </location>
</feature>
<dbReference type="InterPro" id="IPR020904">
    <property type="entry name" value="Sc_DH/Rdtase_CS"/>
</dbReference>
<dbReference type="Gene3D" id="3.10.10.10">
    <property type="entry name" value="HIV Type 1 Reverse Transcriptase, subunit A, domain 1"/>
    <property type="match status" value="1"/>
</dbReference>
<dbReference type="Pfam" id="PF00106">
    <property type="entry name" value="adh_short"/>
    <property type="match status" value="1"/>
</dbReference>
<feature type="compositionally biased region" description="Acidic residues" evidence="3">
    <location>
        <begin position="640"/>
        <end position="659"/>
    </location>
</feature>
<dbReference type="PRINTS" id="PR00081">
    <property type="entry name" value="GDHRDH"/>
</dbReference>
<keyword evidence="6" id="KW-1185">Reference proteome</keyword>
<evidence type="ECO:0000313" key="5">
    <source>
        <dbReference type="EMBL" id="OZJ02808.1"/>
    </source>
</evidence>
<keyword evidence="1" id="KW-0521">NADP</keyword>
<dbReference type="SUPFAM" id="SSF117281">
    <property type="entry name" value="Kelch motif"/>
    <property type="match status" value="1"/>
</dbReference>
<name>A0A261XWV7_9FUNG</name>
<evidence type="ECO:0000256" key="1">
    <source>
        <dbReference type="ARBA" id="ARBA00022857"/>
    </source>
</evidence>
<sequence>MAYNGSFGTPLNLSSVKFPRVSSFLSGMQGKTFIVTGGASGLGEACVRRLVSRGANVGLFDLNTDRANDIAKELGDQVIVPGPVDVTSESAVQEALRKVTDRFRNIHGVINCGGVAGAARIARKGTDKGTMSLDFFQWIVSVNLVGTFNVCRQVARLMADRNEPDENGEHGVIINTASIAYQDGQTGQTAYSASKGGVASMTLPMARDLAPLGIRVVTIAPGAFETNMTSAVPEHLKENLLKDALFPRRMGRPDEFAKLVEEIIGNGMLNGEIIHKAAHKVRVEAAKKAGKKAKKEQQNADEDDEDIDAILARFKEEQETLYKITEEVVGGPPSRRANASFIANPINTSELLLFGGEFFDGQRGEACLIYKDFWSLDLKTNQWEKLETKARPTPRSGHRMILWKHLIVLFGGFHDNNNQTNYFDDLWVFDTTEYKWSKVELPSTAQRPSARSGFCFVATENGALLHGGYCKQQIKGERSKGVTLADTWLLKMNVDLAAIRWDKRKKSSNCPSPRSGAAMAIHKNRAVMFGGVYDEDVNEESMESTFFEEMHTYIVDTGKWFALPLRTPKNADPNAAHLPRARYNAMLAVQKSNLYLYGGIIESGDKEFTLDDFWVVHLDKNGECECVTAGSGGETGWIAESDDEDEEDIDSDASSDGTDEINEVQIREPSASLVDEAGEAVSPTTSADVVMDDASMPQGSGDDGISPMVGESLRDFYARTTAYWAQKALDYNAASEQQESVVKSTGKLIRRTGFALAEAHYQACEPMLRQMEALQIAADVEYEIKEAASTPQNSSDIKSGSRYRRFLSNNKATYQSATIEPNHVLFVKITPLVVVISAKPRILLTMTISHQLSALWAAPSIAIQDTPKPQELEKLYKSIAIYFRTTYLIAYHLHAGSWDHEIVLETGESQATAAYRCSQKELEALKQELKAALVLFVKKKDGPLRLCHDYRMLNKATVHNSYPPYSHAAGPTSWRHHSIYLGLFSGYNQEGEESAEGVHKFEGLPIHQGRDPVTKVLRQHSLLEPHGTPITGHLGQDKTLTSTRRTFAWPETL</sequence>
<dbReference type="Pfam" id="PF13422">
    <property type="entry name" value="DUF4110"/>
    <property type="match status" value="1"/>
</dbReference>
<gene>
    <name evidence="5" type="ORF">BZG36_04268</name>
</gene>
<feature type="region of interest" description="Disordered" evidence="3">
    <location>
        <begin position="631"/>
        <end position="659"/>
    </location>
</feature>
<dbReference type="Pfam" id="PF24681">
    <property type="entry name" value="Kelch_KLHDC2_KLHL20_DRC7"/>
    <property type="match status" value="1"/>
</dbReference>
<evidence type="ECO:0000313" key="6">
    <source>
        <dbReference type="Proteomes" id="UP000242875"/>
    </source>
</evidence>
<dbReference type="SUPFAM" id="SSF56672">
    <property type="entry name" value="DNA/RNA polymerases"/>
    <property type="match status" value="1"/>
</dbReference>
<dbReference type="PANTHER" id="PTHR46063">
    <property type="entry name" value="KELCH DOMAIN-CONTAINING PROTEIN"/>
    <property type="match status" value="1"/>
</dbReference>
<protein>
    <recommendedName>
        <fullName evidence="4">DUF4110 domain-containing protein</fullName>
    </recommendedName>
</protein>
<dbReference type="InterPro" id="IPR002347">
    <property type="entry name" value="SDR_fam"/>
</dbReference>
<reference evidence="5 6" key="1">
    <citation type="journal article" date="2017" name="Mycologia">
        <title>Bifiguratus adelaidae, gen. et sp. nov., a new member of Mucoromycotina in endophytic and soil-dwelling habitats.</title>
        <authorList>
            <person name="Torres-Cruz T.J."/>
            <person name="Billingsley Tobias T.L."/>
            <person name="Almatruk M."/>
            <person name="Hesse C."/>
            <person name="Kuske C.R."/>
            <person name="Desiro A."/>
            <person name="Benucci G.M."/>
            <person name="Bonito G."/>
            <person name="Stajich J.E."/>
            <person name="Dunlap C."/>
            <person name="Arnold A.E."/>
            <person name="Porras-Alfaro A."/>
        </authorList>
    </citation>
    <scope>NUCLEOTIDE SEQUENCE [LARGE SCALE GENOMIC DNA]</scope>
    <source>
        <strain evidence="5 6">AZ0501</strain>
    </source>
</reference>
<dbReference type="InterPro" id="IPR043502">
    <property type="entry name" value="DNA/RNA_pol_sf"/>
</dbReference>
<feature type="region of interest" description="Disordered" evidence="3">
    <location>
        <begin position="675"/>
        <end position="706"/>
    </location>
</feature>
<comment type="caution">
    <text evidence="5">The sequence shown here is derived from an EMBL/GenBank/DDBJ whole genome shotgun (WGS) entry which is preliminary data.</text>
</comment>
<dbReference type="Gene3D" id="2.120.10.80">
    <property type="entry name" value="Kelch-type beta propeller"/>
    <property type="match status" value="1"/>
</dbReference>
<evidence type="ECO:0000256" key="3">
    <source>
        <dbReference type="SAM" id="MobiDB-lite"/>
    </source>
</evidence>
<dbReference type="SUPFAM" id="SSF51735">
    <property type="entry name" value="NAD(P)-binding Rossmann-fold domains"/>
    <property type="match status" value="1"/>
</dbReference>
<dbReference type="InterPro" id="IPR015915">
    <property type="entry name" value="Kelch-typ_b-propeller"/>
</dbReference>
<dbReference type="InterPro" id="IPR052588">
    <property type="entry name" value="Kelch_domain_protein"/>
</dbReference>
<evidence type="ECO:0000256" key="2">
    <source>
        <dbReference type="SAM" id="Coils"/>
    </source>
</evidence>
<dbReference type="PROSITE" id="PS00061">
    <property type="entry name" value="ADH_SHORT"/>
    <property type="match status" value="1"/>
</dbReference>
<keyword evidence="2" id="KW-0175">Coiled coil</keyword>
<dbReference type="AlphaFoldDB" id="A0A261XWV7"/>
<dbReference type="OrthoDB" id="4447at2759"/>
<evidence type="ECO:0000259" key="4">
    <source>
        <dbReference type="Pfam" id="PF13422"/>
    </source>
</evidence>
<feature type="domain" description="DUF4110" evidence="4">
    <location>
        <begin position="706"/>
        <end position="788"/>
    </location>
</feature>